<accession>A0A3N1H6X8</accession>
<organism evidence="2 3">
    <name type="scientific">Saccharothrix texasensis</name>
    <dbReference type="NCBI Taxonomy" id="103734"/>
    <lineage>
        <taxon>Bacteria</taxon>
        <taxon>Bacillati</taxon>
        <taxon>Actinomycetota</taxon>
        <taxon>Actinomycetes</taxon>
        <taxon>Pseudonocardiales</taxon>
        <taxon>Pseudonocardiaceae</taxon>
        <taxon>Saccharothrix</taxon>
    </lineage>
</organism>
<evidence type="ECO:0000313" key="3">
    <source>
        <dbReference type="Proteomes" id="UP000268727"/>
    </source>
</evidence>
<dbReference type="AlphaFoldDB" id="A0A3N1H6X8"/>
<reference evidence="2 3" key="1">
    <citation type="submission" date="2018-11" db="EMBL/GenBank/DDBJ databases">
        <title>Sequencing the genomes of 1000 actinobacteria strains.</title>
        <authorList>
            <person name="Klenk H.-P."/>
        </authorList>
    </citation>
    <scope>NUCLEOTIDE SEQUENCE [LARGE SCALE GENOMIC DNA]</scope>
    <source>
        <strain evidence="2 3">DSM 44231</strain>
    </source>
</reference>
<evidence type="ECO:0000256" key="1">
    <source>
        <dbReference type="SAM" id="Phobius"/>
    </source>
</evidence>
<dbReference type="EMBL" id="RJKM01000001">
    <property type="protein sequence ID" value="ROP38258.1"/>
    <property type="molecule type" value="Genomic_DNA"/>
</dbReference>
<dbReference type="RefSeq" id="WP_170185122.1">
    <property type="nucleotide sequence ID" value="NZ_RJKM01000001.1"/>
</dbReference>
<sequence length="54" mass="5701">MSRGNPLEPLTGVVSAVFAVSLGVYGLATAIRLTIGLFDPVCFTAESWPQHRGP</sequence>
<proteinExistence type="predicted"/>
<dbReference type="Proteomes" id="UP000268727">
    <property type="component" value="Unassembled WGS sequence"/>
</dbReference>
<evidence type="ECO:0000313" key="2">
    <source>
        <dbReference type="EMBL" id="ROP38258.1"/>
    </source>
</evidence>
<keyword evidence="1" id="KW-0812">Transmembrane</keyword>
<comment type="caution">
    <text evidence="2">The sequence shown here is derived from an EMBL/GenBank/DDBJ whole genome shotgun (WGS) entry which is preliminary data.</text>
</comment>
<keyword evidence="1" id="KW-1133">Transmembrane helix</keyword>
<name>A0A3N1H6X8_9PSEU</name>
<feature type="transmembrane region" description="Helical" evidence="1">
    <location>
        <begin position="12"/>
        <end position="31"/>
    </location>
</feature>
<keyword evidence="3" id="KW-1185">Reference proteome</keyword>
<gene>
    <name evidence="2" type="ORF">EDD40_3606</name>
</gene>
<keyword evidence="1" id="KW-0472">Membrane</keyword>
<protein>
    <submittedName>
        <fullName evidence="2">Uncharacterized protein</fullName>
    </submittedName>
</protein>